<gene>
    <name evidence="2" type="ORF">DS742_06120</name>
</gene>
<proteinExistence type="predicted"/>
<keyword evidence="1" id="KW-0812">Transmembrane</keyword>
<keyword evidence="1" id="KW-0472">Membrane</keyword>
<dbReference type="EMBL" id="QOHO01000016">
    <property type="protein sequence ID" value="RFZ80032.1"/>
    <property type="molecule type" value="Genomic_DNA"/>
</dbReference>
<dbReference type="AlphaFoldDB" id="A0A3E2NG92"/>
<sequence length="212" mass="25095">MLRDWNFWCTVMTSVAAVIAICVSVHQIRLSNKQQLFDRRLKAYMMANSIISLCKENYVFLSEKRKAEPQFANDVVFIWLTNNTYMEGQAEAIEHPLEQPFHKDFLQKREELRNMAMEFELIFKGNVTSLYSNFLRDYESVLAVMYQYQIIIKKMEEENGKHPNTSEVLSKMFSEEEYRDRLYDALGKLKASYDAVSQEKNDKQLRKQLTLI</sequence>
<name>A0A3E2NG92_9FIRM</name>
<evidence type="ECO:0000256" key="1">
    <source>
        <dbReference type="SAM" id="Phobius"/>
    </source>
</evidence>
<organism evidence="2 3">
    <name type="scientific">Lacrimispora amygdalina</name>
    <dbReference type="NCBI Taxonomy" id="253257"/>
    <lineage>
        <taxon>Bacteria</taxon>
        <taxon>Bacillati</taxon>
        <taxon>Bacillota</taxon>
        <taxon>Clostridia</taxon>
        <taxon>Lachnospirales</taxon>
        <taxon>Lachnospiraceae</taxon>
        <taxon>Lacrimispora</taxon>
    </lineage>
</organism>
<comment type="caution">
    <text evidence="2">The sequence shown here is derived from an EMBL/GenBank/DDBJ whole genome shotgun (WGS) entry which is preliminary data.</text>
</comment>
<protein>
    <submittedName>
        <fullName evidence="2">Uncharacterized protein</fullName>
    </submittedName>
</protein>
<evidence type="ECO:0000313" key="3">
    <source>
        <dbReference type="Proteomes" id="UP000260680"/>
    </source>
</evidence>
<keyword evidence="1" id="KW-1133">Transmembrane helix</keyword>
<feature type="transmembrane region" description="Helical" evidence="1">
    <location>
        <begin position="7"/>
        <end position="26"/>
    </location>
</feature>
<dbReference type="Proteomes" id="UP000260680">
    <property type="component" value="Unassembled WGS sequence"/>
</dbReference>
<reference evidence="2 3" key="1">
    <citation type="submission" date="2018-07" db="EMBL/GenBank/DDBJ databases">
        <title>New species, Clostridium PI-S10-A1B.</title>
        <authorList>
            <person name="Krishna G."/>
            <person name="Summeta K."/>
            <person name="Shikha S."/>
            <person name="Prabhu P.B."/>
            <person name="Suresh K."/>
        </authorList>
    </citation>
    <scope>NUCLEOTIDE SEQUENCE [LARGE SCALE GENOMIC DNA]</scope>
    <source>
        <strain evidence="2 3">PI-S10-A1B</strain>
    </source>
</reference>
<dbReference type="RefSeq" id="WP_117416111.1">
    <property type="nucleotide sequence ID" value="NZ_QOHO01000016.1"/>
</dbReference>
<dbReference type="OrthoDB" id="1913389at2"/>
<evidence type="ECO:0000313" key="2">
    <source>
        <dbReference type="EMBL" id="RFZ80032.1"/>
    </source>
</evidence>
<accession>A0A3E2NG92</accession>